<dbReference type="Proteomes" id="UP000324233">
    <property type="component" value="Chromosome"/>
</dbReference>
<dbReference type="InterPro" id="IPR050834">
    <property type="entry name" value="Glycosyltransf_2"/>
</dbReference>
<name>A0A5B9W6U2_9BACT</name>
<evidence type="ECO:0000313" key="3">
    <source>
        <dbReference type="EMBL" id="QEH36382.1"/>
    </source>
</evidence>
<dbReference type="PANTHER" id="PTHR43685:SF3">
    <property type="entry name" value="SLR2126 PROTEIN"/>
    <property type="match status" value="1"/>
</dbReference>
<dbReference type="KEGG" id="agv:OJF2_49450"/>
<dbReference type="InterPro" id="IPR029044">
    <property type="entry name" value="Nucleotide-diphossugar_trans"/>
</dbReference>
<dbReference type="InterPro" id="IPR001173">
    <property type="entry name" value="Glyco_trans_2-like"/>
</dbReference>
<evidence type="ECO:0000256" key="1">
    <source>
        <dbReference type="SAM" id="MobiDB-lite"/>
    </source>
</evidence>
<accession>A0A5B9W6U2</accession>
<evidence type="ECO:0000313" key="4">
    <source>
        <dbReference type="Proteomes" id="UP000324233"/>
    </source>
</evidence>
<dbReference type="CDD" id="cd00761">
    <property type="entry name" value="Glyco_tranf_GTA_type"/>
    <property type="match status" value="1"/>
</dbReference>
<gene>
    <name evidence="3" type="ORF">OJF2_49450</name>
</gene>
<dbReference type="GO" id="GO:0016740">
    <property type="term" value="F:transferase activity"/>
    <property type="evidence" value="ECO:0007669"/>
    <property type="project" value="UniProtKB-KW"/>
</dbReference>
<dbReference type="EMBL" id="CP042997">
    <property type="protein sequence ID" value="QEH36382.1"/>
    <property type="molecule type" value="Genomic_DNA"/>
</dbReference>
<keyword evidence="3" id="KW-0808">Transferase</keyword>
<protein>
    <submittedName>
        <fullName evidence="3">Glycosyl transferase family 2</fullName>
    </submittedName>
</protein>
<evidence type="ECO:0000259" key="2">
    <source>
        <dbReference type="Pfam" id="PF00535"/>
    </source>
</evidence>
<feature type="region of interest" description="Disordered" evidence="1">
    <location>
        <begin position="302"/>
        <end position="335"/>
    </location>
</feature>
<dbReference type="RefSeq" id="WP_168222020.1">
    <property type="nucleotide sequence ID" value="NZ_CP042997.1"/>
</dbReference>
<dbReference type="AlphaFoldDB" id="A0A5B9W6U2"/>
<reference evidence="3 4" key="1">
    <citation type="submission" date="2019-08" db="EMBL/GenBank/DDBJ databases">
        <title>Deep-cultivation of Planctomycetes and their phenomic and genomic characterization uncovers novel biology.</title>
        <authorList>
            <person name="Wiegand S."/>
            <person name="Jogler M."/>
            <person name="Boedeker C."/>
            <person name="Pinto D."/>
            <person name="Vollmers J."/>
            <person name="Rivas-Marin E."/>
            <person name="Kohn T."/>
            <person name="Peeters S.H."/>
            <person name="Heuer A."/>
            <person name="Rast P."/>
            <person name="Oberbeckmann S."/>
            <person name="Bunk B."/>
            <person name="Jeske O."/>
            <person name="Meyerdierks A."/>
            <person name="Storesund J.E."/>
            <person name="Kallscheuer N."/>
            <person name="Luecker S."/>
            <person name="Lage O.M."/>
            <person name="Pohl T."/>
            <person name="Merkel B.J."/>
            <person name="Hornburger P."/>
            <person name="Mueller R.-W."/>
            <person name="Bruemmer F."/>
            <person name="Labrenz M."/>
            <person name="Spormann A.M."/>
            <person name="Op den Camp H."/>
            <person name="Overmann J."/>
            <person name="Amann R."/>
            <person name="Jetten M.S.M."/>
            <person name="Mascher T."/>
            <person name="Medema M.H."/>
            <person name="Devos D.P."/>
            <person name="Kaster A.-K."/>
            <person name="Ovreas L."/>
            <person name="Rohde M."/>
            <person name="Galperin M.Y."/>
            <person name="Jogler C."/>
        </authorList>
    </citation>
    <scope>NUCLEOTIDE SEQUENCE [LARGE SCALE GENOMIC DNA]</scope>
    <source>
        <strain evidence="3 4">OJF2</strain>
    </source>
</reference>
<sequence>MTVVICTHNARPDWLRRVVDSIREQTLPRDRWELLVVDNHSARPILEEVDLSWHPAARGIEEGRLGLTNARLRAISESRGDILVFVDDDNVLDPNYLEEASRIAARWPQIGAWSGRVDPEYEAEVPPWCRRYVRHLAIRVPEHEAWTNVFDVEAATPYGAGMCVRRSVALAYLEAVESEPLHRSLDRVGDELMGCGDIDIGMKCYSMGLGTGVFPELRLTHLIPAGRLTEEYMCRLAEGNGYSRTLMLHIHGLWPPEGLDFRLLARLRWLAALRLARPHRRIVHSLIRGQLRAARDIEAAARAAVRRPDGPVTRHSSPPLDGCTSLQMPQPGKKR</sequence>
<dbReference type="SUPFAM" id="SSF53448">
    <property type="entry name" value="Nucleotide-diphospho-sugar transferases"/>
    <property type="match status" value="1"/>
</dbReference>
<keyword evidence="4" id="KW-1185">Reference proteome</keyword>
<dbReference type="PANTHER" id="PTHR43685">
    <property type="entry name" value="GLYCOSYLTRANSFERASE"/>
    <property type="match status" value="1"/>
</dbReference>
<organism evidence="3 4">
    <name type="scientific">Aquisphaera giovannonii</name>
    <dbReference type="NCBI Taxonomy" id="406548"/>
    <lineage>
        <taxon>Bacteria</taxon>
        <taxon>Pseudomonadati</taxon>
        <taxon>Planctomycetota</taxon>
        <taxon>Planctomycetia</taxon>
        <taxon>Isosphaerales</taxon>
        <taxon>Isosphaeraceae</taxon>
        <taxon>Aquisphaera</taxon>
    </lineage>
</organism>
<proteinExistence type="predicted"/>
<dbReference type="Gene3D" id="3.90.550.10">
    <property type="entry name" value="Spore Coat Polysaccharide Biosynthesis Protein SpsA, Chain A"/>
    <property type="match status" value="1"/>
</dbReference>
<feature type="domain" description="Glycosyltransferase 2-like" evidence="2">
    <location>
        <begin position="2"/>
        <end position="128"/>
    </location>
</feature>
<dbReference type="Pfam" id="PF00535">
    <property type="entry name" value="Glycos_transf_2"/>
    <property type="match status" value="1"/>
</dbReference>